<dbReference type="InterPro" id="IPR036691">
    <property type="entry name" value="Endo/exonu/phosph_ase_sf"/>
</dbReference>
<dbReference type="SUPFAM" id="SSF56219">
    <property type="entry name" value="DNase I-like"/>
    <property type="match status" value="1"/>
</dbReference>
<evidence type="ECO:0000256" key="2">
    <source>
        <dbReference type="ARBA" id="ARBA00022801"/>
    </source>
</evidence>
<dbReference type="FunCoup" id="A0A165NF54">
    <property type="interactions" value="322"/>
</dbReference>
<dbReference type="GO" id="GO:0000175">
    <property type="term" value="F:3'-5'-RNA exonuclease activity"/>
    <property type="evidence" value="ECO:0007669"/>
    <property type="project" value="TreeGrafter"/>
</dbReference>
<name>A0A165NF54_EXIGL</name>
<dbReference type="Gene3D" id="3.60.10.10">
    <property type="entry name" value="Endonuclease/exonuclease/phosphatase"/>
    <property type="match status" value="1"/>
</dbReference>
<comment type="similarity">
    <text evidence="1">Belongs to the CCR4/nocturin family.</text>
</comment>
<evidence type="ECO:0000313" key="5">
    <source>
        <dbReference type="EMBL" id="KZW00655.1"/>
    </source>
</evidence>
<dbReference type="EMBL" id="KV425899">
    <property type="protein sequence ID" value="KZW00655.1"/>
    <property type="molecule type" value="Genomic_DNA"/>
</dbReference>
<dbReference type="PANTHER" id="PTHR12121">
    <property type="entry name" value="CARBON CATABOLITE REPRESSOR PROTEIN 4"/>
    <property type="match status" value="1"/>
</dbReference>
<dbReference type="Pfam" id="PF03372">
    <property type="entry name" value="Exo_endo_phos"/>
    <property type="match status" value="1"/>
</dbReference>
<feature type="region of interest" description="Disordered" evidence="3">
    <location>
        <begin position="286"/>
        <end position="308"/>
    </location>
</feature>
<dbReference type="GO" id="GO:0006139">
    <property type="term" value="P:nucleobase-containing compound metabolic process"/>
    <property type="evidence" value="ECO:0007669"/>
    <property type="project" value="UniProtKB-ARBA"/>
</dbReference>
<feature type="region of interest" description="Disordered" evidence="3">
    <location>
        <begin position="1"/>
        <end position="37"/>
    </location>
</feature>
<organism evidence="5 6">
    <name type="scientific">Exidia glandulosa HHB12029</name>
    <dbReference type="NCBI Taxonomy" id="1314781"/>
    <lineage>
        <taxon>Eukaryota</taxon>
        <taxon>Fungi</taxon>
        <taxon>Dikarya</taxon>
        <taxon>Basidiomycota</taxon>
        <taxon>Agaricomycotina</taxon>
        <taxon>Agaricomycetes</taxon>
        <taxon>Auriculariales</taxon>
        <taxon>Exidiaceae</taxon>
        <taxon>Exidia</taxon>
    </lineage>
</organism>
<gene>
    <name evidence="5" type="ORF">EXIGLDRAFT_710983</name>
</gene>
<dbReference type="InParanoid" id="A0A165NF54"/>
<dbReference type="Proteomes" id="UP000077266">
    <property type="component" value="Unassembled WGS sequence"/>
</dbReference>
<keyword evidence="2" id="KW-0378">Hydrolase</keyword>
<evidence type="ECO:0000313" key="6">
    <source>
        <dbReference type="Proteomes" id="UP000077266"/>
    </source>
</evidence>
<sequence length="443" mass="49374">MPSHQLTPEALAKQAERKRKKAEALANPQAAPEPASLLKRDWIGPARAAVDDETRVLRFQTWNMLAQTLVRRELFPGSDCLKASAREPMTIAELTAHRADVLCLQEVDRLDKLLPPLHEAGYAHTYGAGPRKLHGCMILHRDALFDKIDERLVQYDQLSVGADEQPRIGIGRVTKNVALMVALRDRRDPSRGCVVATTHLFWHPAYTYERVRQVALLTREVRKFRQELKHDNWPCFVIGDFNFQPIDAGYALIRGATWTLQQELTIAKSRVVHVSVDPSIAQNVPAVTAANDDDEGEGGGGEQETDPDRIIVNCRLPLASDGLLTLDELRALAPPTPLRSVYDDFLREHRSTGGADRYRSSSLGEGMKEDDLGANEPRFTSYTHYWKAPLDYMFILDPEGDGSPTPTVQRVLRPLTAAEMEPGLPRRGVCASDHMSLAADIAL</sequence>
<accession>A0A165NF54</accession>
<reference evidence="5 6" key="1">
    <citation type="journal article" date="2016" name="Mol. Biol. Evol.">
        <title>Comparative Genomics of Early-Diverging Mushroom-Forming Fungi Provides Insights into the Origins of Lignocellulose Decay Capabilities.</title>
        <authorList>
            <person name="Nagy L.G."/>
            <person name="Riley R."/>
            <person name="Tritt A."/>
            <person name="Adam C."/>
            <person name="Daum C."/>
            <person name="Floudas D."/>
            <person name="Sun H."/>
            <person name="Yadav J.S."/>
            <person name="Pangilinan J."/>
            <person name="Larsson K.H."/>
            <person name="Matsuura K."/>
            <person name="Barry K."/>
            <person name="Labutti K."/>
            <person name="Kuo R."/>
            <person name="Ohm R.A."/>
            <person name="Bhattacharya S.S."/>
            <person name="Shirouzu T."/>
            <person name="Yoshinaga Y."/>
            <person name="Martin F.M."/>
            <person name="Grigoriev I.V."/>
            <person name="Hibbett D.S."/>
        </authorList>
    </citation>
    <scope>NUCLEOTIDE SEQUENCE [LARGE SCALE GENOMIC DNA]</scope>
    <source>
        <strain evidence="5 6">HHB12029</strain>
    </source>
</reference>
<protein>
    <recommendedName>
        <fullName evidence="4">Endonuclease/exonuclease/phosphatase domain-containing protein</fullName>
    </recommendedName>
</protein>
<dbReference type="InterPro" id="IPR050410">
    <property type="entry name" value="CCR4/nocturin_mRNA_transcr"/>
</dbReference>
<proteinExistence type="inferred from homology"/>
<evidence type="ECO:0000256" key="1">
    <source>
        <dbReference type="ARBA" id="ARBA00010774"/>
    </source>
</evidence>
<dbReference type="OrthoDB" id="428734at2759"/>
<feature type="domain" description="Endonuclease/exonuclease/phosphatase" evidence="4">
    <location>
        <begin position="91"/>
        <end position="394"/>
    </location>
</feature>
<feature type="region of interest" description="Disordered" evidence="3">
    <location>
        <begin position="352"/>
        <end position="372"/>
    </location>
</feature>
<dbReference type="AlphaFoldDB" id="A0A165NF54"/>
<dbReference type="InterPro" id="IPR005135">
    <property type="entry name" value="Endo/exonuclease/phosphatase"/>
</dbReference>
<dbReference type="PANTHER" id="PTHR12121:SF45">
    <property type="entry name" value="NOCTURNIN"/>
    <property type="match status" value="1"/>
</dbReference>
<keyword evidence="6" id="KW-1185">Reference proteome</keyword>
<evidence type="ECO:0000256" key="3">
    <source>
        <dbReference type="SAM" id="MobiDB-lite"/>
    </source>
</evidence>
<evidence type="ECO:0000259" key="4">
    <source>
        <dbReference type="Pfam" id="PF03372"/>
    </source>
</evidence>